<evidence type="ECO:0000313" key="4">
    <source>
        <dbReference type="EMBL" id="MCC4211630.1"/>
    </source>
</evidence>
<accession>A0ABS8GPL8</accession>
<dbReference type="PANTHER" id="PTHR43037">
    <property type="entry name" value="UNNAMED PRODUCT-RELATED"/>
    <property type="match status" value="1"/>
</dbReference>
<name>A0ABS8GPL8_9FLAO</name>
<dbReference type="InterPro" id="IPR003140">
    <property type="entry name" value="PLipase/COase/thioEstase"/>
</dbReference>
<dbReference type="PANTHER" id="PTHR43037:SF1">
    <property type="entry name" value="BLL1128 PROTEIN"/>
    <property type="match status" value="1"/>
</dbReference>
<keyword evidence="5" id="KW-1185">Reference proteome</keyword>
<dbReference type="RefSeq" id="WP_228228747.1">
    <property type="nucleotide sequence ID" value="NZ_JAJGMW010000003.1"/>
</dbReference>
<organism evidence="4 5">
    <name type="scientific">Leeuwenhoekiella parthenopeia</name>
    <dbReference type="NCBI Taxonomy" id="2890320"/>
    <lineage>
        <taxon>Bacteria</taxon>
        <taxon>Pseudomonadati</taxon>
        <taxon>Bacteroidota</taxon>
        <taxon>Flavobacteriia</taxon>
        <taxon>Flavobacteriales</taxon>
        <taxon>Flavobacteriaceae</taxon>
        <taxon>Leeuwenhoekiella</taxon>
    </lineage>
</organism>
<evidence type="ECO:0000259" key="3">
    <source>
        <dbReference type="Pfam" id="PF02230"/>
    </source>
</evidence>
<dbReference type="EMBL" id="JAJGMW010000003">
    <property type="protein sequence ID" value="MCC4211630.1"/>
    <property type="molecule type" value="Genomic_DNA"/>
</dbReference>
<reference evidence="4 5" key="1">
    <citation type="submission" date="2021-11" db="EMBL/GenBank/DDBJ databases">
        <title>Seasonal and diel survey of microbial diversity of the Tyrrhenian coast.</title>
        <authorList>
            <person name="Gattoni G."/>
            <person name="Corral P."/>
        </authorList>
    </citation>
    <scope>NUCLEOTIDE SEQUENCE [LARGE SCALE GENOMIC DNA]</scope>
    <source>
        <strain evidence="4 5">Mr9</strain>
    </source>
</reference>
<dbReference type="Proteomes" id="UP001197770">
    <property type="component" value="Unassembled WGS sequence"/>
</dbReference>
<feature type="chain" id="PRO_5046033439" evidence="2">
    <location>
        <begin position="19"/>
        <end position="256"/>
    </location>
</feature>
<dbReference type="Pfam" id="PF02230">
    <property type="entry name" value="Abhydrolase_2"/>
    <property type="match status" value="1"/>
</dbReference>
<dbReference type="InterPro" id="IPR050955">
    <property type="entry name" value="Plant_Biomass_Hydrol_Est"/>
</dbReference>
<comment type="caution">
    <text evidence="4">The sequence shown here is derived from an EMBL/GenBank/DDBJ whole genome shotgun (WGS) entry which is preliminary data.</text>
</comment>
<gene>
    <name evidence="4" type="ORF">LLW17_02775</name>
</gene>
<evidence type="ECO:0000256" key="2">
    <source>
        <dbReference type="SAM" id="SignalP"/>
    </source>
</evidence>
<dbReference type="SUPFAM" id="SSF53474">
    <property type="entry name" value="alpha/beta-Hydrolases"/>
    <property type="match status" value="1"/>
</dbReference>
<feature type="domain" description="Phospholipase/carboxylesterase/thioesterase" evidence="3">
    <location>
        <begin position="45"/>
        <end position="239"/>
    </location>
</feature>
<feature type="signal peptide" evidence="2">
    <location>
        <begin position="1"/>
        <end position="18"/>
    </location>
</feature>
<sequence>MRLSLFALILFTSAAMLAQENFERAVYHKADDSLQYRIQYPVNYEAGKKYPLVLFLHGAGERGSDNESQLVHGSKVFADSGNRNAFPAIVIFPQCPKDSYWANVDVDRSTYPIGITFHPDQKPTPHLQMAADLVNSFIKDGKADPSRVYIAGLSMGGMGTYEMVQRNPETFAAAIAICGAGSTSEVPNYALNTPFWVIHGAEDNVVNPIHSLEMAQAMLEAGAKPRVTVYEDANHNSWDPAFAEPDFLLWLFSHTK</sequence>
<evidence type="ECO:0000313" key="5">
    <source>
        <dbReference type="Proteomes" id="UP001197770"/>
    </source>
</evidence>
<proteinExistence type="predicted"/>
<protein>
    <submittedName>
        <fullName evidence="4">Prolyl oligopeptidase family serine peptidase</fullName>
    </submittedName>
</protein>
<dbReference type="Gene3D" id="3.40.50.1820">
    <property type="entry name" value="alpha/beta hydrolase"/>
    <property type="match status" value="1"/>
</dbReference>
<keyword evidence="1 2" id="KW-0732">Signal</keyword>
<evidence type="ECO:0000256" key="1">
    <source>
        <dbReference type="ARBA" id="ARBA00022729"/>
    </source>
</evidence>
<dbReference type="InterPro" id="IPR029058">
    <property type="entry name" value="AB_hydrolase_fold"/>
</dbReference>